<dbReference type="Gene3D" id="3.90.320.10">
    <property type="match status" value="1"/>
</dbReference>
<evidence type="ECO:0000256" key="10">
    <source>
        <dbReference type="ARBA" id="ARBA00023125"/>
    </source>
</evidence>
<evidence type="ECO:0000256" key="8">
    <source>
        <dbReference type="ARBA" id="ARBA00023004"/>
    </source>
</evidence>
<dbReference type="GO" id="GO:0003677">
    <property type="term" value="F:DNA binding"/>
    <property type="evidence" value="ECO:0007669"/>
    <property type="project" value="UniProtKB-KW"/>
</dbReference>
<dbReference type="InterPro" id="IPR006554">
    <property type="entry name" value="Helicase-like_DEXD_c2"/>
</dbReference>
<dbReference type="GO" id="GO:0046872">
    <property type="term" value="F:metal ion binding"/>
    <property type="evidence" value="ECO:0007669"/>
    <property type="project" value="UniProtKB-KW"/>
</dbReference>
<reference evidence="15 16" key="1">
    <citation type="journal article" date="2020" name="Microorganisms">
        <title>Reliable Identification of Environmental Pseudomonas Isolates Using the rpoD Gene.</title>
        <authorList>
            <consortium name="The Broad Institute Genome Sequencing Platform"/>
            <person name="Girard L."/>
            <person name="Lood C."/>
            <person name="Rokni-Zadeh H."/>
            <person name="van Noort V."/>
            <person name="Lavigne R."/>
            <person name="De Mot R."/>
        </authorList>
    </citation>
    <scope>NUCLEOTIDE SEQUENCE [LARGE SCALE GENOMIC DNA]</scope>
    <source>
        <strain evidence="15 16">RW9S1A</strain>
    </source>
</reference>
<dbReference type="InterPro" id="IPR006555">
    <property type="entry name" value="ATP-dep_Helicase_C"/>
</dbReference>
<dbReference type="InterPro" id="IPR027417">
    <property type="entry name" value="P-loop_NTPase"/>
</dbReference>
<evidence type="ECO:0000259" key="14">
    <source>
        <dbReference type="PROSITE" id="PS51193"/>
    </source>
</evidence>
<dbReference type="Gene3D" id="3.40.50.300">
    <property type="entry name" value="P-loop containing nucleotide triphosphate hydrolases"/>
    <property type="match status" value="2"/>
</dbReference>
<keyword evidence="11" id="KW-0234">DNA repair</keyword>
<dbReference type="Proteomes" id="UP000633418">
    <property type="component" value="Chromosome"/>
</dbReference>
<evidence type="ECO:0000256" key="1">
    <source>
        <dbReference type="ARBA" id="ARBA00022485"/>
    </source>
</evidence>
<evidence type="ECO:0000256" key="4">
    <source>
        <dbReference type="ARBA" id="ARBA00022763"/>
    </source>
</evidence>
<dbReference type="SMART" id="SM00488">
    <property type="entry name" value="DEXDc2"/>
    <property type="match status" value="1"/>
</dbReference>
<proteinExistence type="inferred from homology"/>
<evidence type="ECO:0000256" key="9">
    <source>
        <dbReference type="ARBA" id="ARBA00023014"/>
    </source>
</evidence>
<dbReference type="Pfam" id="PF06733">
    <property type="entry name" value="DEAD_2"/>
    <property type="match status" value="1"/>
</dbReference>
<evidence type="ECO:0000256" key="6">
    <source>
        <dbReference type="ARBA" id="ARBA00022806"/>
    </source>
</evidence>
<gene>
    <name evidence="15" type="ORF">HU772_013445</name>
</gene>
<evidence type="ECO:0000256" key="12">
    <source>
        <dbReference type="ARBA" id="ARBA00023235"/>
    </source>
</evidence>
<keyword evidence="2" id="KW-0479">Metal-binding</keyword>
<protein>
    <submittedName>
        <fullName evidence="15">ATP-dependent DNA helicase</fullName>
    </submittedName>
</protein>
<dbReference type="PROSITE" id="PS51193">
    <property type="entry name" value="HELICASE_ATP_BIND_2"/>
    <property type="match status" value="1"/>
</dbReference>
<evidence type="ECO:0000256" key="11">
    <source>
        <dbReference type="ARBA" id="ARBA00023204"/>
    </source>
</evidence>
<sequence length="751" mass="84148">MTYTVAVRALCEFSAKLGDLDLRFTPSPTAQEGMAGHRRVVARREAGYEAEVTLEGHYQGLRVRGRADGYDPARNCLEEIKTHRGDLARQPANHRQLHWAQAKVYGWLLCQARQLPALDVALVYLDVDSDGQTVIREHYSASALKTFFEAQCQRFLAWAQAQQARTLARDQELQALGFPYPALRQGQRQLAETLYKAVSTGRCLMAQASTGIGKTLGTLFPLLKAVVPQQLDKLYFLTAKTPGRALALDALRQITQASAQPALRSLELIARDKACEFPQNACHGESCPLARGFYDRLPAAREAAARVPLLDRAALREVALAHQVCPYYLGQEMARWVDVLVADYNYYFDAHALLFGLAQANQWRTAVLVDEAHNLVERGRQMYSASLDQGQLLALRQSKPAGLGSALDRLNRQWNALYKAQHAPYQVCEHLPDAFLRALQQCIGLIQERMNQAPAEVEPKVLEFFFQALQFSRIAELFDEHFLFDISPRNGPRGRRLATLCLRNVVPARLLGPRMSAARSVTLFSATLNPQHYYRDLLGMPANTAWLEVAAPFRAEQLQVRIVSDVSTRYQQRQASLAPIVELIVAQFARQPGNYLAFFSSFEYLEQVARLLEAQHPDIPLWRQAPGMDEASREVFLARFVEDGQGIGFAVLGGAFGEGVDLPGTRLIGAFVATLGLPQVNPVNEQFKQRLGRQFGAGFDYAYLYPGVRKVIQAAGRVIRGDQDRGVLLLIDERFAEPRVRQMFPSWWHCA</sequence>
<dbReference type="SMART" id="SM00491">
    <property type="entry name" value="HELICc2"/>
    <property type="match status" value="1"/>
</dbReference>
<dbReference type="GO" id="GO:0003678">
    <property type="term" value="F:DNA helicase activity"/>
    <property type="evidence" value="ECO:0007669"/>
    <property type="project" value="InterPro"/>
</dbReference>
<keyword evidence="6 15" id="KW-0347">Helicase</keyword>
<evidence type="ECO:0000256" key="2">
    <source>
        <dbReference type="ARBA" id="ARBA00022723"/>
    </source>
</evidence>
<keyword evidence="10" id="KW-0238">DNA-binding</keyword>
<keyword evidence="8" id="KW-0408">Iron</keyword>
<keyword evidence="3" id="KW-0547">Nucleotide-binding</keyword>
<evidence type="ECO:0000256" key="7">
    <source>
        <dbReference type="ARBA" id="ARBA00022840"/>
    </source>
</evidence>
<keyword evidence="5" id="KW-0378">Hydrolase</keyword>
<keyword evidence="12" id="KW-0413">Isomerase</keyword>
<evidence type="ECO:0000256" key="5">
    <source>
        <dbReference type="ARBA" id="ARBA00022801"/>
    </source>
</evidence>
<reference evidence="15 16" key="2">
    <citation type="journal article" date="2021" name="Microorganisms">
        <title>The Ever-Expanding Pseudomonas Genus: Description of 43 New Species and Partition of the Pseudomonas putida Group.</title>
        <authorList>
            <person name="Girard L."/>
            <person name="Lood C."/>
            <person name="Hofte M."/>
            <person name="Vandamme P."/>
            <person name="Rokni-Zadeh H."/>
            <person name="van Noort V."/>
            <person name="Lavigne R."/>
            <person name="De Mot R."/>
        </authorList>
    </citation>
    <scope>NUCLEOTIDE SEQUENCE [LARGE SCALE GENOMIC DNA]</scope>
    <source>
        <strain evidence="15 16">RW9S1A</strain>
    </source>
</reference>
<evidence type="ECO:0000313" key="15">
    <source>
        <dbReference type="EMBL" id="QXI40953.1"/>
    </source>
</evidence>
<dbReference type="Pfam" id="PF13307">
    <property type="entry name" value="Helicase_C_2"/>
    <property type="match status" value="1"/>
</dbReference>
<organism evidence="15 16">
    <name type="scientific">Pseudomonas xantholysinigenes</name>
    <dbReference type="NCBI Taxonomy" id="2745490"/>
    <lineage>
        <taxon>Bacteria</taxon>
        <taxon>Pseudomonadati</taxon>
        <taxon>Pseudomonadota</taxon>
        <taxon>Gammaproteobacteria</taxon>
        <taxon>Pseudomonadales</taxon>
        <taxon>Pseudomonadaceae</taxon>
        <taxon>Pseudomonas</taxon>
    </lineage>
</organism>
<dbReference type="PANTHER" id="PTHR11472">
    <property type="entry name" value="DNA REPAIR DEAD HELICASE RAD3/XP-D SUBFAMILY MEMBER"/>
    <property type="match status" value="1"/>
</dbReference>
<evidence type="ECO:0000313" key="16">
    <source>
        <dbReference type="Proteomes" id="UP000633418"/>
    </source>
</evidence>
<dbReference type="KEGG" id="pxn:HU772_013445"/>
<dbReference type="SUPFAM" id="SSF52540">
    <property type="entry name" value="P-loop containing nucleoside triphosphate hydrolases"/>
    <property type="match status" value="1"/>
</dbReference>
<keyword evidence="9" id="KW-0411">Iron-sulfur</keyword>
<accession>A0A9E6Q2J8</accession>
<evidence type="ECO:0000256" key="3">
    <source>
        <dbReference type="ARBA" id="ARBA00022741"/>
    </source>
</evidence>
<dbReference type="GO" id="GO:0006281">
    <property type="term" value="P:DNA repair"/>
    <property type="evidence" value="ECO:0007669"/>
    <property type="project" value="UniProtKB-KW"/>
</dbReference>
<dbReference type="AlphaFoldDB" id="A0A9E6Q2J8"/>
<dbReference type="GO" id="GO:0005524">
    <property type="term" value="F:ATP binding"/>
    <property type="evidence" value="ECO:0007669"/>
    <property type="project" value="UniProtKB-KW"/>
</dbReference>
<dbReference type="InterPro" id="IPR014013">
    <property type="entry name" value="Helic_SF1/SF2_ATP-bd_DinG/Rad3"/>
</dbReference>
<dbReference type="InterPro" id="IPR011604">
    <property type="entry name" value="PDDEXK-like_dom_sf"/>
</dbReference>
<dbReference type="GO" id="GO:0016818">
    <property type="term" value="F:hydrolase activity, acting on acid anhydrides, in phosphorus-containing anhydrides"/>
    <property type="evidence" value="ECO:0007669"/>
    <property type="project" value="InterPro"/>
</dbReference>
<dbReference type="PANTHER" id="PTHR11472:SF34">
    <property type="entry name" value="REGULATOR OF TELOMERE ELONGATION HELICASE 1"/>
    <property type="match status" value="1"/>
</dbReference>
<keyword evidence="4" id="KW-0227">DNA damage</keyword>
<feature type="domain" description="Helicase ATP-binding" evidence="14">
    <location>
        <begin position="173"/>
        <end position="429"/>
    </location>
</feature>
<name>A0A9E6Q2J8_9PSED</name>
<dbReference type="RefSeq" id="WP_186655348.1">
    <property type="nucleotide sequence ID" value="NZ_CP077095.1"/>
</dbReference>
<dbReference type="InterPro" id="IPR045028">
    <property type="entry name" value="DinG/Rad3-like"/>
</dbReference>
<dbReference type="EMBL" id="CP077095">
    <property type="protein sequence ID" value="QXI40953.1"/>
    <property type="molecule type" value="Genomic_DNA"/>
</dbReference>
<dbReference type="GO" id="GO:0051539">
    <property type="term" value="F:4 iron, 4 sulfur cluster binding"/>
    <property type="evidence" value="ECO:0007669"/>
    <property type="project" value="UniProtKB-KW"/>
</dbReference>
<keyword evidence="7" id="KW-0067">ATP-binding</keyword>
<dbReference type="InterPro" id="IPR010614">
    <property type="entry name" value="RAD3-like_helicase_DEAD"/>
</dbReference>
<comment type="similarity">
    <text evidence="13">Belongs to the helicase family. DinG subfamily.</text>
</comment>
<evidence type="ECO:0000256" key="13">
    <source>
        <dbReference type="ARBA" id="ARBA00038058"/>
    </source>
</evidence>
<keyword evidence="1" id="KW-0004">4Fe-4S</keyword>
<keyword evidence="16" id="KW-1185">Reference proteome</keyword>